<proteinExistence type="inferred from homology"/>
<dbReference type="Pfam" id="PF01408">
    <property type="entry name" value="GFO_IDH_MocA"/>
    <property type="match status" value="1"/>
</dbReference>
<evidence type="ECO:0000313" key="8">
    <source>
        <dbReference type="EMBL" id="KAF9525344.1"/>
    </source>
</evidence>
<dbReference type="InterPro" id="IPR055170">
    <property type="entry name" value="GFO_IDH_MocA-like_dom"/>
</dbReference>
<dbReference type="Pfam" id="PF22725">
    <property type="entry name" value="GFO_IDH_MocA_C3"/>
    <property type="match status" value="1"/>
</dbReference>
<comment type="similarity">
    <text evidence="1">Belongs to the Gfo/Idh/MocA family.</text>
</comment>
<evidence type="ECO:0000256" key="3">
    <source>
        <dbReference type="ARBA" id="ARBA00038984"/>
    </source>
</evidence>
<keyword evidence="9" id="KW-1185">Reference proteome</keyword>
<dbReference type="SUPFAM" id="SSF51735">
    <property type="entry name" value="NAD(P)-binding Rossmann-fold domains"/>
    <property type="match status" value="1"/>
</dbReference>
<organism evidence="8 9">
    <name type="scientific">Crepidotus variabilis</name>
    <dbReference type="NCBI Taxonomy" id="179855"/>
    <lineage>
        <taxon>Eukaryota</taxon>
        <taxon>Fungi</taxon>
        <taxon>Dikarya</taxon>
        <taxon>Basidiomycota</taxon>
        <taxon>Agaricomycotina</taxon>
        <taxon>Agaricomycetes</taxon>
        <taxon>Agaricomycetidae</taxon>
        <taxon>Agaricales</taxon>
        <taxon>Agaricineae</taxon>
        <taxon>Crepidotaceae</taxon>
        <taxon>Crepidotus</taxon>
    </lineage>
</organism>
<dbReference type="Gene3D" id="3.40.50.720">
    <property type="entry name" value="NAD(P)-binding Rossmann-like Domain"/>
    <property type="match status" value="1"/>
</dbReference>
<evidence type="ECO:0000313" key="9">
    <source>
        <dbReference type="Proteomes" id="UP000807306"/>
    </source>
</evidence>
<evidence type="ECO:0000256" key="1">
    <source>
        <dbReference type="ARBA" id="ARBA00010928"/>
    </source>
</evidence>
<feature type="domain" description="GFO/IDH/MocA-like oxidoreductase" evidence="7">
    <location>
        <begin position="117"/>
        <end position="248"/>
    </location>
</feature>
<dbReference type="GO" id="GO:0000166">
    <property type="term" value="F:nucleotide binding"/>
    <property type="evidence" value="ECO:0007669"/>
    <property type="project" value="InterPro"/>
</dbReference>
<sequence length="346" mass="38726">MALILPARTHPEVIVYAVGARNLDKAKKYAKKHRIEKAYGSYQELLDDKDVDVVYNPLPNALHHEWTMKALAAGKHVLNEKPSANTAEDTASMFDLAEQKGLVMMDAYHYRFHPAVLRVKEIIESKTIGKLKTVTAKLIVPKGITAEGDIRYDFALGGGALMDMGVYTVNCIQYMTSSRSVEVTDATTELYAPKNKPESYASNIDRTATATLTLSDGIKGNLEVDLARPLRYGLIPTLDMSFKAEGVLGSVEIDNYVMPTLYHNITVNIRGGPISTEKVYKNRFGEREEWRTTYMYQLESFVDKVRGREPKAWVSKEDSVATMKCVEKIYQKNGLGSRPKSAYIPV</sequence>
<name>A0A9P6EA86_9AGAR</name>
<dbReference type="EMBL" id="MU157885">
    <property type="protein sequence ID" value="KAF9525344.1"/>
    <property type="molecule type" value="Genomic_DNA"/>
</dbReference>
<dbReference type="SUPFAM" id="SSF55347">
    <property type="entry name" value="Glyceraldehyde-3-phosphate dehydrogenase-like, C-terminal domain"/>
    <property type="match status" value="1"/>
</dbReference>
<comment type="catalytic activity">
    <reaction evidence="5">
        <text>D-xylose + NADP(+) = D-xylono-1,5-lactone + NADPH + H(+)</text>
        <dbReference type="Rhea" id="RHEA:22000"/>
        <dbReference type="ChEBI" id="CHEBI:15378"/>
        <dbReference type="ChEBI" id="CHEBI:15867"/>
        <dbReference type="ChEBI" id="CHEBI:53455"/>
        <dbReference type="ChEBI" id="CHEBI:57783"/>
        <dbReference type="ChEBI" id="CHEBI:58349"/>
        <dbReference type="EC" id="1.1.1.179"/>
    </reaction>
</comment>
<dbReference type="EC" id="1.1.1.179" evidence="3"/>
<dbReference type="OrthoDB" id="64915at2759"/>
<dbReference type="InterPro" id="IPR036291">
    <property type="entry name" value="NAD(P)-bd_dom_sf"/>
</dbReference>
<evidence type="ECO:0000256" key="5">
    <source>
        <dbReference type="ARBA" id="ARBA00049233"/>
    </source>
</evidence>
<evidence type="ECO:0000256" key="2">
    <source>
        <dbReference type="ARBA" id="ARBA00023002"/>
    </source>
</evidence>
<gene>
    <name evidence="8" type="ORF">CPB83DRAFT_859678</name>
</gene>
<evidence type="ECO:0000259" key="6">
    <source>
        <dbReference type="Pfam" id="PF01408"/>
    </source>
</evidence>
<dbReference type="Proteomes" id="UP000807306">
    <property type="component" value="Unassembled WGS sequence"/>
</dbReference>
<dbReference type="Gene3D" id="3.30.360.10">
    <property type="entry name" value="Dihydrodipicolinate Reductase, domain 2"/>
    <property type="match status" value="1"/>
</dbReference>
<accession>A0A9P6EA86</accession>
<dbReference type="InterPro" id="IPR000683">
    <property type="entry name" value="Gfo/Idh/MocA-like_OxRdtase_N"/>
</dbReference>
<protein>
    <recommendedName>
        <fullName evidence="3">D-xylose 1-dehydrogenase (NADP(+), D-xylono-1,5-lactone-forming)</fullName>
        <ecNumber evidence="3">1.1.1.179</ecNumber>
    </recommendedName>
    <alternativeName>
        <fullName evidence="4">D-xylose-NADP dehydrogenase</fullName>
    </alternativeName>
</protein>
<feature type="domain" description="Gfo/Idh/MocA-like oxidoreductase N-terminal" evidence="6">
    <location>
        <begin position="11"/>
        <end position="105"/>
    </location>
</feature>
<reference evidence="8" key="1">
    <citation type="submission" date="2020-11" db="EMBL/GenBank/DDBJ databases">
        <authorList>
            <consortium name="DOE Joint Genome Institute"/>
            <person name="Ahrendt S."/>
            <person name="Riley R."/>
            <person name="Andreopoulos W."/>
            <person name="Labutti K."/>
            <person name="Pangilinan J."/>
            <person name="Ruiz-Duenas F.J."/>
            <person name="Barrasa J.M."/>
            <person name="Sanchez-Garcia M."/>
            <person name="Camarero S."/>
            <person name="Miyauchi S."/>
            <person name="Serrano A."/>
            <person name="Linde D."/>
            <person name="Babiker R."/>
            <person name="Drula E."/>
            <person name="Ayuso-Fernandez I."/>
            <person name="Pacheco R."/>
            <person name="Padilla G."/>
            <person name="Ferreira P."/>
            <person name="Barriuso J."/>
            <person name="Kellner H."/>
            <person name="Castanera R."/>
            <person name="Alfaro M."/>
            <person name="Ramirez L."/>
            <person name="Pisabarro A.G."/>
            <person name="Kuo A."/>
            <person name="Tritt A."/>
            <person name="Lipzen A."/>
            <person name="He G."/>
            <person name="Yan M."/>
            <person name="Ng V."/>
            <person name="Cullen D."/>
            <person name="Martin F."/>
            <person name="Rosso M.-N."/>
            <person name="Henrissat B."/>
            <person name="Hibbett D."/>
            <person name="Martinez A.T."/>
            <person name="Grigoriev I.V."/>
        </authorList>
    </citation>
    <scope>NUCLEOTIDE SEQUENCE</scope>
    <source>
        <strain evidence="8">CBS 506.95</strain>
    </source>
</reference>
<dbReference type="AlphaFoldDB" id="A0A9P6EA86"/>
<evidence type="ECO:0000259" key="7">
    <source>
        <dbReference type="Pfam" id="PF22725"/>
    </source>
</evidence>
<dbReference type="PANTHER" id="PTHR22604">
    <property type="entry name" value="OXIDOREDUCTASES"/>
    <property type="match status" value="1"/>
</dbReference>
<dbReference type="PANTHER" id="PTHR22604:SF105">
    <property type="entry name" value="TRANS-1,2-DIHYDROBENZENE-1,2-DIOL DEHYDROGENASE"/>
    <property type="match status" value="1"/>
</dbReference>
<keyword evidence="2" id="KW-0560">Oxidoreductase</keyword>
<comment type="caution">
    <text evidence="8">The sequence shown here is derived from an EMBL/GenBank/DDBJ whole genome shotgun (WGS) entry which is preliminary data.</text>
</comment>
<dbReference type="GO" id="GO:0047837">
    <property type="term" value="F:D-xylose 1-dehydrogenase (NADP+) activity"/>
    <property type="evidence" value="ECO:0007669"/>
    <property type="project" value="UniProtKB-EC"/>
</dbReference>
<evidence type="ECO:0000256" key="4">
    <source>
        <dbReference type="ARBA" id="ARBA00042988"/>
    </source>
</evidence>
<dbReference type="InterPro" id="IPR050984">
    <property type="entry name" value="Gfo/Idh/MocA_domain"/>
</dbReference>